<evidence type="ECO:0000313" key="9">
    <source>
        <dbReference type="EMBL" id="MCG2617159.1"/>
    </source>
</evidence>
<dbReference type="PANTHER" id="PTHR30572:SF18">
    <property type="entry name" value="ABC-TYPE MACROLIDE FAMILY EXPORT SYSTEM PERMEASE COMPONENT 2"/>
    <property type="match status" value="1"/>
</dbReference>
<evidence type="ECO:0000256" key="3">
    <source>
        <dbReference type="ARBA" id="ARBA00022692"/>
    </source>
</evidence>
<feature type="transmembrane region" description="Helical" evidence="6">
    <location>
        <begin position="344"/>
        <end position="363"/>
    </location>
</feature>
<feature type="transmembrane region" description="Helical" evidence="6">
    <location>
        <begin position="772"/>
        <end position="799"/>
    </location>
</feature>
<evidence type="ECO:0000256" key="4">
    <source>
        <dbReference type="ARBA" id="ARBA00022989"/>
    </source>
</evidence>
<dbReference type="PANTHER" id="PTHR30572">
    <property type="entry name" value="MEMBRANE COMPONENT OF TRANSPORTER-RELATED"/>
    <property type="match status" value="1"/>
</dbReference>
<reference evidence="9" key="1">
    <citation type="submission" date="2022-01" db="EMBL/GenBank/DDBJ databases">
        <authorList>
            <person name="Jo J.-H."/>
            <person name="Im W.-T."/>
        </authorList>
    </citation>
    <scope>NUCLEOTIDE SEQUENCE</scope>
    <source>
        <strain evidence="9">NA20</strain>
    </source>
</reference>
<keyword evidence="3 6" id="KW-0812">Transmembrane</keyword>
<evidence type="ECO:0000313" key="10">
    <source>
        <dbReference type="Proteomes" id="UP001165367"/>
    </source>
</evidence>
<feature type="domain" description="ABC3 transporter permease C-terminal" evidence="7">
    <location>
        <begin position="690"/>
        <end position="802"/>
    </location>
</feature>
<evidence type="ECO:0000259" key="8">
    <source>
        <dbReference type="Pfam" id="PF12704"/>
    </source>
</evidence>
<dbReference type="RefSeq" id="WP_237875696.1">
    <property type="nucleotide sequence ID" value="NZ_JAKLTR010000018.1"/>
</dbReference>
<feature type="transmembrane region" description="Helical" evidence="6">
    <location>
        <begin position="686"/>
        <end position="710"/>
    </location>
</feature>
<sequence length="809" mass="88385">MIKNYLTVAFRSLWRNKTFTAINITGLAIGLAVFLLIFQYIGFEWSANRFHQNYDHLYRLGATGKSGDQNYHFAPGLAGPIVQKLPAVEAFVRTADGLGSGVLSVMDNGVAGNAFREENISYTDGGFFSAFSFAILDGAPVLDQPQAMAISENTSVKLFGTTKAAGRIIKVSNQFGNTDYTVSAVFKTPPAESDLKPEVLLSFNTLATAANRNENDWADPATLENGFVTSYVLLKKDAKPTEAAAGITQLIHSLQPDEKDQIAFLQPFSEVHLAPSFDYSYHTFGSLKLVAMLLAVALLILLIAWVNYINLSTVQALKRAKETGVRKVLGASRKQLTVQYLSETFLLTLVSIGLSLVIVQFAQGLFNRFTGKELSLGVLNQGWFWAGAITCVIVGALLAGGYVAFVLSSFKPVTAIKGRATMNRSGFSLRKGLVVFQFSISVVFIIATIVLYQQLQYMKGGSLGMNLDQLVVIKGPTVSSEEQAEKNDAFKNQLGRLPFVQKYAGSNNVPGKGYNFSTANITRLNPSTGDEKKSYSMFISDDKFFDTYDISFVQGKAFTAEEAMKAWMNAKKVLVNEKAASQLGFAKGAQVAGQKILWSGTEYEIGGVVKDYHHLSLHKPIDPVIFLPSTSFVYFTVKTGSDNLPSKLSTLNALYKQYFPGNPFEYFFADDTFDRQYASEQQLGNVFVGAAVIAVLIACMGLFGLAAFSAQQRTREIGIRKVLGASVGSITSMLSRDFVKLVLISVCIASPLAWWALNNWLQDFAYRVSIGWWVFAMAAGIALLIAVMTVSVQAIRAAVINPVKSLRSE</sequence>
<gene>
    <name evidence="9" type="ORF">LZZ85_22880</name>
</gene>
<name>A0ABS9KXP9_9BACT</name>
<feature type="transmembrane region" description="Helical" evidence="6">
    <location>
        <begin position="289"/>
        <end position="311"/>
    </location>
</feature>
<dbReference type="InterPro" id="IPR003838">
    <property type="entry name" value="ABC3_permease_C"/>
</dbReference>
<proteinExistence type="predicted"/>
<accession>A0ABS9KXP9</accession>
<feature type="transmembrane region" description="Helical" evidence="6">
    <location>
        <begin position="383"/>
        <end position="410"/>
    </location>
</feature>
<dbReference type="InterPro" id="IPR025857">
    <property type="entry name" value="MacB_PCD"/>
</dbReference>
<dbReference type="Pfam" id="PF12704">
    <property type="entry name" value="MacB_PCD"/>
    <property type="match status" value="2"/>
</dbReference>
<organism evidence="9 10">
    <name type="scientific">Terrimonas ginsenosidimutans</name>
    <dbReference type="NCBI Taxonomy" id="2908004"/>
    <lineage>
        <taxon>Bacteria</taxon>
        <taxon>Pseudomonadati</taxon>
        <taxon>Bacteroidota</taxon>
        <taxon>Chitinophagia</taxon>
        <taxon>Chitinophagales</taxon>
        <taxon>Chitinophagaceae</taxon>
        <taxon>Terrimonas</taxon>
    </lineage>
</organism>
<dbReference type="Proteomes" id="UP001165367">
    <property type="component" value="Unassembled WGS sequence"/>
</dbReference>
<feature type="domain" description="ABC3 transporter permease C-terminal" evidence="7">
    <location>
        <begin position="295"/>
        <end position="408"/>
    </location>
</feature>
<feature type="domain" description="MacB-like periplasmic core" evidence="8">
    <location>
        <begin position="439"/>
        <end position="638"/>
    </location>
</feature>
<comment type="subcellular location">
    <subcellularLocation>
        <location evidence="1">Cell membrane</location>
        <topology evidence="1">Multi-pass membrane protein</topology>
    </subcellularLocation>
</comment>
<evidence type="ECO:0000256" key="6">
    <source>
        <dbReference type="SAM" id="Phobius"/>
    </source>
</evidence>
<dbReference type="EMBL" id="JAKLTR010000018">
    <property type="protein sequence ID" value="MCG2617159.1"/>
    <property type="molecule type" value="Genomic_DNA"/>
</dbReference>
<protein>
    <submittedName>
        <fullName evidence="9">ABC transporter permease</fullName>
    </submittedName>
</protein>
<feature type="domain" description="MacB-like periplasmic core" evidence="8">
    <location>
        <begin position="20"/>
        <end position="250"/>
    </location>
</feature>
<evidence type="ECO:0000256" key="1">
    <source>
        <dbReference type="ARBA" id="ARBA00004651"/>
    </source>
</evidence>
<dbReference type="Pfam" id="PF02687">
    <property type="entry name" value="FtsX"/>
    <property type="match status" value="2"/>
</dbReference>
<evidence type="ECO:0000259" key="7">
    <source>
        <dbReference type="Pfam" id="PF02687"/>
    </source>
</evidence>
<feature type="transmembrane region" description="Helical" evidence="6">
    <location>
        <begin position="21"/>
        <end position="43"/>
    </location>
</feature>
<comment type="caution">
    <text evidence="9">The sequence shown here is derived from an EMBL/GenBank/DDBJ whole genome shotgun (WGS) entry which is preliminary data.</text>
</comment>
<keyword evidence="4 6" id="KW-1133">Transmembrane helix</keyword>
<evidence type="ECO:0000256" key="2">
    <source>
        <dbReference type="ARBA" id="ARBA00022475"/>
    </source>
</evidence>
<dbReference type="InterPro" id="IPR050250">
    <property type="entry name" value="Macrolide_Exporter_MacB"/>
</dbReference>
<keyword evidence="5 6" id="KW-0472">Membrane</keyword>
<feature type="transmembrane region" description="Helical" evidence="6">
    <location>
        <begin position="738"/>
        <end position="757"/>
    </location>
</feature>
<evidence type="ECO:0000256" key="5">
    <source>
        <dbReference type="ARBA" id="ARBA00023136"/>
    </source>
</evidence>
<keyword evidence="2" id="KW-1003">Cell membrane</keyword>
<keyword evidence="10" id="KW-1185">Reference proteome</keyword>
<feature type="transmembrane region" description="Helical" evidence="6">
    <location>
        <begin position="431"/>
        <end position="452"/>
    </location>
</feature>